<evidence type="ECO:0000256" key="3">
    <source>
        <dbReference type="ARBA" id="ARBA00022833"/>
    </source>
</evidence>
<feature type="domain" description="GRF-type" evidence="6">
    <location>
        <begin position="24"/>
        <end position="67"/>
    </location>
</feature>
<gene>
    <name evidence="7" type="ORF">V5N11_015910</name>
</gene>
<sequence length="159" mass="18184">MSNYSTASSHLTARSSCRGVPTVCWCGGEITTFTSKTKDNPYRRFYRCVMGVKEKTEDHLFQWVDEALLEEIRMVELEHNRLIEEVKDLKKSVMDNMEFQNVMQIMVKEEIKASIEKELIGAKEKMQNLGREMVKSTMTKVGVVVVVVGTVAWLCGKLI</sequence>
<keyword evidence="2 4" id="KW-0863">Zinc-finger</keyword>
<evidence type="ECO:0000313" key="7">
    <source>
        <dbReference type="EMBL" id="KAL1188914.1"/>
    </source>
</evidence>
<keyword evidence="1" id="KW-0479">Metal-binding</keyword>
<comment type="caution">
    <text evidence="7">The sequence shown here is derived from an EMBL/GenBank/DDBJ whole genome shotgun (WGS) entry which is preliminary data.</text>
</comment>
<dbReference type="Proteomes" id="UP001558713">
    <property type="component" value="Unassembled WGS sequence"/>
</dbReference>
<dbReference type="PANTHER" id="PTHR33248">
    <property type="entry name" value="ZINC ION-BINDING PROTEIN"/>
    <property type="match status" value="1"/>
</dbReference>
<accession>A0ABD0Z2I0</accession>
<proteinExistence type="predicted"/>
<dbReference type="GO" id="GO:0008270">
    <property type="term" value="F:zinc ion binding"/>
    <property type="evidence" value="ECO:0007669"/>
    <property type="project" value="UniProtKB-KW"/>
</dbReference>
<reference evidence="7 8" key="1">
    <citation type="submission" date="2024-04" db="EMBL/GenBank/DDBJ databases">
        <title>Genome assembly C_amara_ONT_v2.</title>
        <authorList>
            <person name="Yant L."/>
            <person name="Moore C."/>
            <person name="Slenker M."/>
        </authorList>
    </citation>
    <scope>NUCLEOTIDE SEQUENCE [LARGE SCALE GENOMIC DNA]</scope>
    <source>
        <tissue evidence="7">Leaf</tissue>
    </source>
</reference>
<evidence type="ECO:0000256" key="5">
    <source>
        <dbReference type="SAM" id="Coils"/>
    </source>
</evidence>
<keyword evidence="8" id="KW-1185">Reference proteome</keyword>
<keyword evidence="5" id="KW-0175">Coiled coil</keyword>
<evidence type="ECO:0000256" key="2">
    <source>
        <dbReference type="ARBA" id="ARBA00022771"/>
    </source>
</evidence>
<evidence type="ECO:0000256" key="1">
    <source>
        <dbReference type="ARBA" id="ARBA00022723"/>
    </source>
</evidence>
<evidence type="ECO:0000256" key="4">
    <source>
        <dbReference type="PROSITE-ProRule" id="PRU01343"/>
    </source>
</evidence>
<evidence type="ECO:0000259" key="6">
    <source>
        <dbReference type="PROSITE" id="PS51999"/>
    </source>
</evidence>
<dbReference type="EMBL" id="JBANAX010000910">
    <property type="protein sequence ID" value="KAL1188914.1"/>
    <property type="molecule type" value="Genomic_DNA"/>
</dbReference>
<organism evidence="7 8">
    <name type="scientific">Cardamine amara subsp. amara</name>
    <dbReference type="NCBI Taxonomy" id="228776"/>
    <lineage>
        <taxon>Eukaryota</taxon>
        <taxon>Viridiplantae</taxon>
        <taxon>Streptophyta</taxon>
        <taxon>Embryophyta</taxon>
        <taxon>Tracheophyta</taxon>
        <taxon>Spermatophyta</taxon>
        <taxon>Magnoliopsida</taxon>
        <taxon>eudicotyledons</taxon>
        <taxon>Gunneridae</taxon>
        <taxon>Pentapetalae</taxon>
        <taxon>rosids</taxon>
        <taxon>malvids</taxon>
        <taxon>Brassicales</taxon>
        <taxon>Brassicaceae</taxon>
        <taxon>Cardamineae</taxon>
        <taxon>Cardamine</taxon>
    </lineage>
</organism>
<protein>
    <recommendedName>
        <fullName evidence="6">GRF-type domain-containing protein</fullName>
    </recommendedName>
</protein>
<keyword evidence="3" id="KW-0862">Zinc</keyword>
<dbReference type="InterPro" id="IPR010666">
    <property type="entry name" value="Znf_GRF"/>
</dbReference>
<dbReference type="AlphaFoldDB" id="A0ABD0Z2I0"/>
<dbReference type="PROSITE" id="PS51999">
    <property type="entry name" value="ZF_GRF"/>
    <property type="match status" value="1"/>
</dbReference>
<name>A0ABD0Z2I0_CARAN</name>
<evidence type="ECO:0000313" key="8">
    <source>
        <dbReference type="Proteomes" id="UP001558713"/>
    </source>
</evidence>
<feature type="coiled-coil region" evidence="5">
    <location>
        <begin position="72"/>
        <end position="132"/>
    </location>
</feature>